<gene>
    <name evidence="3" type="ORF">A2Y75_07060</name>
</gene>
<name>A0A1F2WJB1_9ACTN</name>
<evidence type="ECO:0000259" key="2">
    <source>
        <dbReference type="Pfam" id="PF04389"/>
    </source>
</evidence>
<dbReference type="InterPro" id="IPR007484">
    <property type="entry name" value="Peptidase_M28"/>
</dbReference>
<comment type="caution">
    <text evidence="3">The sequence shown here is derived from an EMBL/GenBank/DDBJ whole genome shotgun (WGS) entry which is preliminary data.</text>
</comment>
<dbReference type="STRING" id="1797197.A2Y75_07060"/>
<dbReference type="Pfam" id="PF04389">
    <property type="entry name" value="Peptidase_M28"/>
    <property type="match status" value="1"/>
</dbReference>
<dbReference type="GO" id="GO:0006508">
    <property type="term" value="P:proteolysis"/>
    <property type="evidence" value="ECO:0007669"/>
    <property type="project" value="InterPro"/>
</dbReference>
<evidence type="ECO:0000313" key="4">
    <source>
        <dbReference type="Proteomes" id="UP000177876"/>
    </source>
</evidence>
<keyword evidence="1" id="KW-0732">Signal</keyword>
<dbReference type="PANTHER" id="PTHR12147">
    <property type="entry name" value="METALLOPEPTIDASE M28 FAMILY MEMBER"/>
    <property type="match status" value="1"/>
</dbReference>
<dbReference type="Proteomes" id="UP000177876">
    <property type="component" value="Unassembled WGS sequence"/>
</dbReference>
<feature type="domain" description="Peptidase M28" evidence="2">
    <location>
        <begin position="119"/>
        <end position="320"/>
    </location>
</feature>
<dbReference type="PROSITE" id="PS51257">
    <property type="entry name" value="PROKAR_LIPOPROTEIN"/>
    <property type="match status" value="1"/>
</dbReference>
<dbReference type="SUPFAM" id="SSF53187">
    <property type="entry name" value="Zn-dependent exopeptidases"/>
    <property type="match status" value="1"/>
</dbReference>
<dbReference type="AlphaFoldDB" id="A0A1F2WJB1"/>
<proteinExistence type="predicted"/>
<sequence>MRPRLLTAGIIVSVLLLSAAGCSGSNDSDSGQARFAGKADVGRMMGTISFMAGEELKGRPTGSPESAELEGHLSRQFSDLSLEPVEILGLNDYRQEFQVPTERLFLENPPPGESVTACNLLGEIRGEPGSETVILAANYDGIGVDAKTGSIYPGADYNASGSSAVLELARMFEQTGRKPAKNLVFALFGAEECGNYGSQALAEAIESAGLRQAVSIINLEGIGGGEGDYMDVWDLDYRKNEPAVDALERAAELLGVELEPGGADPGTSSSVFFLFHQAAVTCDWSWYERSEHPDFHETSDIPEKINREGLRNVTEVVAEATWDLAY</sequence>
<accession>A0A1F2WJB1</accession>
<protein>
    <recommendedName>
        <fullName evidence="2">Peptidase M28 domain-containing protein</fullName>
    </recommendedName>
</protein>
<evidence type="ECO:0000256" key="1">
    <source>
        <dbReference type="SAM" id="SignalP"/>
    </source>
</evidence>
<dbReference type="PANTHER" id="PTHR12147:SF26">
    <property type="entry name" value="PEPTIDASE M28 DOMAIN-CONTAINING PROTEIN"/>
    <property type="match status" value="1"/>
</dbReference>
<organism evidence="3 4">
    <name type="scientific">Candidatus Solincola sediminis</name>
    <dbReference type="NCBI Taxonomy" id="1797199"/>
    <lineage>
        <taxon>Bacteria</taxon>
        <taxon>Bacillati</taxon>
        <taxon>Actinomycetota</taxon>
        <taxon>Candidatus Geothermincolia</taxon>
        <taxon>Candidatus Geothermincolales</taxon>
        <taxon>Candidatus Geothermincolaceae</taxon>
        <taxon>Candidatus Solincola</taxon>
    </lineage>
</organism>
<dbReference type="GO" id="GO:0008235">
    <property type="term" value="F:metalloexopeptidase activity"/>
    <property type="evidence" value="ECO:0007669"/>
    <property type="project" value="InterPro"/>
</dbReference>
<dbReference type="Gene3D" id="3.40.630.10">
    <property type="entry name" value="Zn peptidases"/>
    <property type="match status" value="1"/>
</dbReference>
<dbReference type="EMBL" id="MELK01000040">
    <property type="protein sequence ID" value="OFW56911.1"/>
    <property type="molecule type" value="Genomic_DNA"/>
</dbReference>
<feature type="signal peptide" evidence="1">
    <location>
        <begin position="1"/>
        <end position="19"/>
    </location>
</feature>
<evidence type="ECO:0000313" key="3">
    <source>
        <dbReference type="EMBL" id="OFW56911.1"/>
    </source>
</evidence>
<dbReference type="InterPro" id="IPR045175">
    <property type="entry name" value="M28_fam"/>
</dbReference>
<reference evidence="3 4" key="1">
    <citation type="journal article" date="2016" name="Nat. Commun.">
        <title>Thousands of microbial genomes shed light on interconnected biogeochemical processes in an aquifer system.</title>
        <authorList>
            <person name="Anantharaman K."/>
            <person name="Brown C.T."/>
            <person name="Hug L.A."/>
            <person name="Sharon I."/>
            <person name="Castelle C.J."/>
            <person name="Probst A.J."/>
            <person name="Thomas B.C."/>
            <person name="Singh A."/>
            <person name="Wilkins M.J."/>
            <person name="Karaoz U."/>
            <person name="Brodie E.L."/>
            <person name="Williams K.H."/>
            <person name="Hubbard S.S."/>
            <person name="Banfield J.F."/>
        </authorList>
    </citation>
    <scope>NUCLEOTIDE SEQUENCE [LARGE SCALE GENOMIC DNA]</scope>
</reference>
<feature type="chain" id="PRO_5039296946" description="Peptidase M28 domain-containing protein" evidence="1">
    <location>
        <begin position="20"/>
        <end position="326"/>
    </location>
</feature>